<dbReference type="SUPFAM" id="SSF47266">
    <property type="entry name" value="4-helical cytokines"/>
    <property type="match status" value="1"/>
</dbReference>
<keyword evidence="5 11" id="KW-0964">Secreted</keyword>
<dbReference type="PANTHER" id="PTHR48491">
    <property type="entry name" value="INTERLEUKIN-5"/>
    <property type="match status" value="1"/>
</dbReference>
<keyword evidence="4 11" id="KW-0202">Cytokine</keyword>
<dbReference type="Pfam" id="PF02025">
    <property type="entry name" value="IL5"/>
    <property type="match status" value="1"/>
</dbReference>
<comment type="similarity">
    <text evidence="2 11">Belongs to the IL-5 family.</text>
</comment>
<evidence type="ECO:0000313" key="12">
    <source>
        <dbReference type="Proteomes" id="UP000694915"/>
    </source>
</evidence>
<evidence type="ECO:0000256" key="8">
    <source>
        <dbReference type="ARBA" id="ARBA00023157"/>
    </source>
</evidence>
<reference evidence="13" key="1">
    <citation type="submission" date="2025-08" db="UniProtKB">
        <authorList>
            <consortium name="RefSeq"/>
        </authorList>
    </citation>
    <scope>IDENTIFICATION</scope>
</reference>
<dbReference type="GeneID" id="101987675"/>
<dbReference type="PANTHER" id="PTHR48491:SF1">
    <property type="entry name" value="INTERLEUKIN-5"/>
    <property type="match status" value="1"/>
</dbReference>
<evidence type="ECO:0000256" key="6">
    <source>
        <dbReference type="ARBA" id="ARBA00022729"/>
    </source>
</evidence>
<name>A0ABM0KPL2_MICOH</name>
<comment type="subunit">
    <text evidence="10">Homodimer; disulfide-linked. Interacts with IL5RA. Interacts with CSF2RB.</text>
</comment>
<dbReference type="InterPro" id="IPR000186">
    <property type="entry name" value="IL-5"/>
</dbReference>
<dbReference type="PRINTS" id="PR00432">
    <property type="entry name" value="INTERLEUKIN5"/>
</dbReference>
<dbReference type="InterPro" id="IPR009079">
    <property type="entry name" value="4_helix_cytokine-like_core"/>
</dbReference>
<evidence type="ECO:0000256" key="7">
    <source>
        <dbReference type="ARBA" id="ARBA00023030"/>
    </source>
</evidence>
<evidence type="ECO:0000256" key="4">
    <source>
        <dbReference type="ARBA" id="ARBA00022514"/>
    </source>
</evidence>
<keyword evidence="7 11" id="KW-0339">Growth factor</keyword>
<dbReference type="Gene3D" id="1.20.1250.10">
    <property type="match status" value="1"/>
</dbReference>
<accession>A0ABM0KPL2</accession>
<comment type="function">
    <text evidence="11">Homodimeric cytokine expressed predominantly by T-lymphocytes and NK cells that plays an important role in the survival, differentiation, and chemotaxis of eosinophils. Acts also on activated and resting B-cells to induce immunoglobulin production, growth, and differentiation. Mechanistically, exerts its biological effects through a receptor composed of IL5RA subunit and the cytokine receptor common subunit beta/CSF2RB. Binding to the receptor leads to activation of various kinases including LYN, SYK and JAK2 and thereby propagates signals through the RAS-MAPK and JAK-STAT5 pathways respectively.</text>
</comment>
<keyword evidence="8 11" id="KW-1015">Disulfide bond</keyword>
<keyword evidence="9 11" id="KW-0325">Glycoprotein</keyword>
<comment type="subcellular location">
    <subcellularLocation>
        <location evidence="1 11">Secreted</location>
    </subcellularLocation>
</comment>
<evidence type="ECO:0000256" key="9">
    <source>
        <dbReference type="ARBA" id="ARBA00023180"/>
    </source>
</evidence>
<evidence type="ECO:0000256" key="11">
    <source>
        <dbReference type="RuleBase" id="RU363136"/>
    </source>
</evidence>
<organism evidence="12 13">
    <name type="scientific">Microtus ochrogaster</name>
    <name type="common">Prairie vole</name>
    <dbReference type="NCBI Taxonomy" id="79684"/>
    <lineage>
        <taxon>Eukaryota</taxon>
        <taxon>Metazoa</taxon>
        <taxon>Chordata</taxon>
        <taxon>Craniata</taxon>
        <taxon>Vertebrata</taxon>
        <taxon>Euteleostomi</taxon>
        <taxon>Mammalia</taxon>
        <taxon>Eutheria</taxon>
        <taxon>Euarchontoglires</taxon>
        <taxon>Glires</taxon>
        <taxon>Rodentia</taxon>
        <taxon>Myomorpha</taxon>
        <taxon>Muroidea</taxon>
        <taxon>Cricetidae</taxon>
        <taxon>Arvicolinae</taxon>
        <taxon>Microtus</taxon>
    </lineage>
</organism>
<evidence type="ECO:0000256" key="2">
    <source>
        <dbReference type="ARBA" id="ARBA00006740"/>
    </source>
</evidence>
<evidence type="ECO:0000256" key="3">
    <source>
        <dbReference type="ARBA" id="ARBA00019463"/>
    </source>
</evidence>
<keyword evidence="6 11" id="KW-0732">Signal</keyword>
<feature type="chain" id="PRO_5045008905" description="Interleukin-5" evidence="11">
    <location>
        <begin position="20"/>
        <end position="132"/>
    </location>
</feature>
<evidence type="ECO:0000313" key="13">
    <source>
        <dbReference type="RefSeq" id="XP_005350359.1"/>
    </source>
</evidence>
<protein>
    <recommendedName>
        <fullName evidence="3 11">Interleukin-5</fullName>
    </recommendedName>
    <alternativeName>
        <fullName evidence="11">Eosinophil differentiation factor</fullName>
    </alternativeName>
</protein>
<feature type="signal peptide" evidence="11">
    <location>
        <begin position="1"/>
        <end position="19"/>
    </location>
</feature>
<keyword evidence="12" id="KW-1185">Reference proteome</keyword>
<dbReference type="RefSeq" id="XP_005350359.1">
    <property type="nucleotide sequence ID" value="XM_005350302.1"/>
</dbReference>
<proteinExistence type="inferred from homology"/>
<evidence type="ECO:0000256" key="1">
    <source>
        <dbReference type="ARBA" id="ARBA00004613"/>
    </source>
</evidence>
<gene>
    <name evidence="13" type="primary">Il5</name>
    <name evidence="11" type="synonym">IL5</name>
</gene>
<dbReference type="Proteomes" id="UP000694915">
    <property type="component" value="Chromosome 7"/>
</dbReference>
<evidence type="ECO:0000256" key="10">
    <source>
        <dbReference type="ARBA" id="ARBA00034135"/>
    </source>
</evidence>
<evidence type="ECO:0000256" key="5">
    <source>
        <dbReference type="ARBA" id="ARBA00022525"/>
    </source>
</evidence>
<sequence>MRVLLHWSVLTLVCVWTTAMEIPMSTVVKETLTQLSMHRALLTSNETVRLPVPTHKNHQLCIGEIFQGLDMLKNQTVRGGTVETLFQNLSLIKKYIDRQKEQCSEERRRTRQFLDYLQEFLGVLSTEWTMED</sequence>